<dbReference type="InterPro" id="IPR032259">
    <property type="entry name" value="HIBYL-CoA-H"/>
</dbReference>
<dbReference type="Pfam" id="PF16113">
    <property type="entry name" value="ECH_2"/>
    <property type="match status" value="1"/>
</dbReference>
<dbReference type="PANTHER" id="PTHR43176:SF3">
    <property type="entry name" value="3-HYDROXYISOBUTYRYL-COA HYDROLASE, MITOCHONDRIAL"/>
    <property type="match status" value="1"/>
</dbReference>
<dbReference type="Proteomes" id="UP000824134">
    <property type="component" value="Unassembled WGS sequence"/>
</dbReference>
<sequence>MTDTPGTQPTESVLTEKRGSLGVITLNRPRAVNALNAEMMQLMNAALDDFEQDAGITAVLLRGAGERGLCAGGDVVALYKATGENPDQGVDFFRVEYTLNLRISRYPKPFISLMDGLVLGGGVGVSAHSSHRIVTEGTRTGMPETVIGFCPDVGGLNILARAPQNLGRLMAVAGLHVTGADALAVGMADYFVPSEKLDDLVAALESVEGADAVAQVLEGFAEQAPPSQLVENAHWIEGAFAADTVEEILEKVQVVADSGAEGAEFAGTVLAALQKNGPTGMKVALEAVRRAGSQSLAETLNQDFVTSCNALAHHDMREGIRAQVVDKDRNPQWCPASLAEVSRESVLAFFTPTKAGELGLKS</sequence>
<dbReference type="SUPFAM" id="SSF52096">
    <property type="entry name" value="ClpP/crotonase"/>
    <property type="match status" value="1"/>
</dbReference>
<evidence type="ECO:0000256" key="2">
    <source>
        <dbReference type="ARBA" id="ARBA00011915"/>
    </source>
</evidence>
<dbReference type="CDD" id="cd06558">
    <property type="entry name" value="crotonase-like"/>
    <property type="match status" value="1"/>
</dbReference>
<dbReference type="GO" id="GO:0005829">
    <property type="term" value="C:cytosol"/>
    <property type="evidence" value="ECO:0007669"/>
    <property type="project" value="TreeGrafter"/>
</dbReference>
<evidence type="ECO:0000256" key="1">
    <source>
        <dbReference type="ARBA" id="ARBA00001709"/>
    </source>
</evidence>
<keyword evidence="3" id="KW-0378">Hydrolase</keyword>
<evidence type="ECO:0000313" key="6">
    <source>
        <dbReference type="Proteomes" id="UP000824134"/>
    </source>
</evidence>
<evidence type="ECO:0000259" key="4">
    <source>
        <dbReference type="Pfam" id="PF16113"/>
    </source>
</evidence>
<dbReference type="Gene3D" id="3.90.226.10">
    <property type="entry name" value="2-enoyl-CoA Hydratase, Chain A, domain 1"/>
    <property type="match status" value="1"/>
</dbReference>
<organism evidence="5 6">
    <name type="scientific">Candidatus Rothia avicola</name>
    <dbReference type="NCBI Taxonomy" id="2840478"/>
    <lineage>
        <taxon>Bacteria</taxon>
        <taxon>Bacillati</taxon>
        <taxon>Actinomycetota</taxon>
        <taxon>Actinomycetes</taxon>
        <taxon>Micrococcales</taxon>
        <taxon>Micrococcaceae</taxon>
        <taxon>Rothia</taxon>
    </lineage>
</organism>
<reference evidence="5" key="2">
    <citation type="submission" date="2021-04" db="EMBL/GenBank/DDBJ databases">
        <authorList>
            <person name="Gilroy R."/>
        </authorList>
    </citation>
    <scope>NUCLEOTIDE SEQUENCE</scope>
    <source>
        <strain evidence="5">ChiHjej12B11-9195</strain>
    </source>
</reference>
<dbReference type="InterPro" id="IPR029045">
    <property type="entry name" value="ClpP/crotonase-like_dom_sf"/>
</dbReference>
<dbReference type="AlphaFoldDB" id="A0A9D1ZSA1"/>
<dbReference type="EMBL" id="DXCN01000057">
    <property type="protein sequence ID" value="HIY95496.1"/>
    <property type="molecule type" value="Genomic_DNA"/>
</dbReference>
<dbReference type="EC" id="3.1.2.4" evidence="2"/>
<dbReference type="PANTHER" id="PTHR43176">
    <property type="entry name" value="3-HYDROXYISOBUTYRYL-COA HYDROLASE-RELATED"/>
    <property type="match status" value="1"/>
</dbReference>
<name>A0A9D1ZSA1_9MICC</name>
<dbReference type="InterPro" id="IPR045004">
    <property type="entry name" value="ECH_dom"/>
</dbReference>
<feature type="domain" description="Enoyl-CoA hydratase/isomerase" evidence="4">
    <location>
        <begin position="22"/>
        <end position="350"/>
    </location>
</feature>
<gene>
    <name evidence="5" type="ORF">H9821_07535</name>
</gene>
<dbReference type="GO" id="GO:0006574">
    <property type="term" value="P:L-valine catabolic process"/>
    <property type="evidence" value="ECO:0007669"/>
    <property type="project" value="TreeGrafter"/>
</dbReference>
<comment type="caution">
    <text evidence="5">The sequence shown here is derived from an EMBL/GenBank/DDBJ whole genome shotgun (WGS) entry which is preliminary data.</text>
</comment>
<reference evidence="5" key="1">
    <citation type="journal article" date="2021" name="PeerJ">
        <title>Extensive microbial diversity within the chicken gut microbiome revealed by metagenomics and culture.</title>
        <authorList>
            <person name="Gilroy R."/>
            <person name="Ravi A."/>
            <person name="Getino M."/>
            <person name="Pursley I."/>
            <person name="Horton D.L."/>
            <person name="Alikhan N.F."/>
            <person name="Baker D."/>
            <person name="Gharbi K."/>
            <person name="Hall N."/>
            <person name="Watson M."/>
            <person name="Adriaenssens E.M."/>
            <person name="Foster-Nyarko E."/>
            <person name="Jarju S."/>
            <person name="Secka A."/>
            <person name="Antonio M."/>
            <person name="Oren A."/>
            <person name="Chaudhuri R.R."/>
            <person name="La Ragione R."/>
            <person name="Hildebrand F."/>
            <person name="Pallen M.J."/>
        </authorList>
    </citation>
    <scope>NUCLEOTIDE SEQUENCE</scope>
    <source>
        <strain evidence="5">ChiHjej12B11-9195</strain>
    </source>
</reference>
<evidence type="ECO:0000313" key="5">
    <source>
        <dbReference type="EMBL" id="HIY95496.1"/>
    </source>
</evidence>
<dbReference type="GO" id="GO:0003860">
    <property type="term" value="F:3-hydroxyisobutyryl-CoA hydrolase activity"/>
    <property type="evidence" value="ECO:0007669"/>
    <property type="project" value="UniProtKB-EC"/>
</dbReference>
<protein>
    <recommendedName>
        <fullName evidence="2">3-hydroxyisobutyryl-CoA hydrolase</fullName>
        <ecNumber evidence="2">3.1.2.4</ecNumber>
    </recommendedName>
</protein>
<dbReference type="NCBIfam" id="NF004127">
    <property type="entry name" value="PRK05617.1"/>
    <property type="match status" value="1"/>
</dbReference>
<evidence type="ECO:0000256" key="3">
    <source>
        <dbReference type="ARBA" id="ARBA00022801"/>
    </source>
</evidence>
<accession>A0A9D1ZSA1</accession>
<comment type="catalytic activity">
    <reaction evidence="1">
        <text>3-hydroxy-2-methylpropanoyl-CoA + H2O = 3-hydroxy-2-methylpropanoate + CoA + H(+)</text>
        <dbReference type="Rhea" id="RHEA:20888"/>
        <dbReference type="ChEBI" id="CHEBI:11805"/>
        <dbReference type="ChEBI" id="CHEBI:15377"/>
        <dbReference type="ChEBI" id="CHEBI:15378"/>
        <dbReference type="ChEBI" id="CHEBI:57287"/>
        <dbReference type="ChEBI" id="CHEBI:57340"/>
        <dbReference type="EC" id="3.1.2.4"/>
    </reaction>
</comment>
<proteinExistence type="predicted"/>